<dbReference type="InterPro" id="IPR036388">
    <property type="entry name" value="WH-like_DNA-bd_sf"/>
</dbReference>
<dbReference type="InterPro" id="IPR000524">
    <property type="entry name" value="Tscrpt_reg_HTH_GntR"/>
</dbReference>
<proteinExistence type="predicted"/>
<dbReference type="SMART" id="SM00895">
    <property type="entry name" value="FCD"/>
    <property type="match status" value="1"/>
</dbReference>
<dbReference type="OrthoDB" id="1040417at2"/>
<keyword evidence="3" id="KW-0804">Transcription</keyword>
<dbReference type="SUPFAM" id="SSF46785">
    <property type="entry name" value="Winged helix' DNA-binding domain"/>
    <property type="match status" value="1"/>
</dbReference>
<evidence type="ECO:0000256" key="3">
    <source>
        <dbReference type="ARBA" id="ARBA00023163"/>
    </source>
</evidence>
<dbReference type="PANTHER" id="PTHR43537">
    <property type="entry name" value="TRANSCRIPTIONAL REGULATOR, GNTR FAMILY"/>
    <property type="match status" value="1"/>
</dbReference>
<dbReference type="PROSITE" id="PS50949">
    <property type="entry name" value="HTH_GNTR"/>
    <property type="match status" value="1"/>
</dbReference>
<dbReference type="InterPro" id="IPR036390">
    <property type="entry name" value="WH_DNA-bd_sf"/>
</dbReference>
<dbReference type="RefSeq" id="WP_078487549.1">
    <property type="nucleotide sequence ID" value="NZ_MPRJ01000050.1"/>
</dbReference>
<dbReference type="Gene3D" id="1.10.10.10">
    <property type="entry name" value="Winged helix-like DNA-binding domain superfamily/Winged helix DNA-binding domain"/>
    <property type="match status" value="1"/>
</dbReference>
<dbReference type="Proteomes" id="UP000190896">
    <property type="component" value="Unassembled WGS sequence"/>
</dbReference>
<comment type="caution">
    <text evidence="5">The sequence shown here is derived from an EMBL/GenBank/DDBJ whole genome shotgun (WGS) entry which is preliminary data.</text>
</comment>
<dbReference type="InterPro" id="IPR011711">
    <property type="entry name" value="GntR_C"/>
</dbReference>
<name>A0A1T2KTM6_9GAMM</name>
<evidence type="ECO:0000313" key="5">
    <source>
        <dbReference type="EMBL" id="OOZ36207.1"/>
    </source>
</evidence>
<dbReference type="Pfam" id="PF07729">
    <property type="entry name" value="FCD"/>
    <property type="match status" value="1"/>
</dbReference>
<reference evidence="5 6" key="1">
    <citation type="submission" date="2016-11" db="EMBL/GenBank/DDBJ databases">
        <title>Mixed transmission modes and dynamic genome evolution in an obligate animal-bacterial symbiosis.</title>
        <authorList>
            <person name="Russell S.L."/>
            <person name="Corbett-Detig R.B."/>
            <person name="Cavanaugh C.M."/>
        </authorList>
    </citation>
    <scope>NUCLEOTIDE SEQUENCE [LARGE SCALE GENOMIC DNA]</scope>
    <source>
        <strain evidence="5">Se-Cadez</strain>
    </source>
</reference>
<keyword evidence="6" id="KW-1185">Reference proteome</keyword>
<dbReference type="CDD" id="cd07377">
    <property type="entry name" value="WHTH_GntR"/>
    <property type="match status" value="1"/>
</dbReference>
<keyword evidence="1" id="KW-0805">Transcription regulation</keyword>
<dbReference type="GO" id="GO:0003700">
    <property type="term" value="F:DNA-binding transcription factor activity"/>
    <property type="evidence" value="ECO:0007669"/>
    <property type="project" value="InterPro"/>
</dbReference>
<dbReference type="Gene3D" id="1.20.120.530">
    <property type="entry name" value="GntR ligand-binding domain-like"/>
    <property type="match status" value="1"/>
</dbReference>
<organism evidence="5 6">
    <name type="scientific">Solemya velesiana gill symbiont</name>
    <dbReference type="NCBI Taxonomy" id="1918948"/>
    <lineage>
        <taxon>Bacteria</taxon>
        <taxon>Pseudomonadati</taxon>
        <taxon>Pseudomonadota</taxon>
        <taxon>Gammaproteobacteria</taxon>
        <taxon>sulfur-oxidizing symbionts</taxon>
    </lineage>
</organism>
<dbReference type="SUPFAM" id="SSF48008">
    <property type="entry name" value="GntR ligand-binding domain-like"/>
    <property type="match status" value="1"/>
</dbReference>
<dbReference type="EMBL" id="MPRJ01000050">
    <property type="protein sequence ID" value="OOZ36207.1"/>
    <property type="molecule type" value="Genomic_DNA"/>
</dbReference>
<evidence type="ECO:0000313" key="6">
    <source>
        <dbReference type="Proteomes" id="UP000190896"/>
    </source>
</evidence>
<gene>
    <name evidence="5" type="ORF">BOW51_08360</name>
</gene>
<dbReference type="PRINTS" id="PR00035">
    <property type="entry name" value="HTHGNTR"/>
</dbReference>
<dbReference type="GO" id="GO:0003677">
    <property type="term" value="F:DNA binding"/>
    <property type="evidence" value="ECO:0007669"/>
    <property type="project" value="UniProtKB-KW"/>
</dbReference>
<feature type="domain" description="HTH gntR-type" evidence="4">
    <location>
        <begin position="11"/>
        <end position="81"/>
    </location>
</feature>
<keyword evidence="2" id="KW-0238">DNA-binding</keyword>
<accession>A0A1T2KTM6</accession>
<sequence>MGIDFEPLSTVSLSRQIADKIREAILSGSLQADDRLPTEEELAAKFDVSRPTIREALKRLAAQNLVRSRRGPTGGTFVNRPKPSDLSEGLTSAMTLLVGMGEFELDEINLARWELETLCCRLAAQNRQQEHLEQMTMELKLQQQDDLTPEEFCASDVRFHRAIADGTQNGVLRFVMFAVIEALQPIANMIAFRFRERELIVDQHERLLQALNDRDEALAVSVIQEQIDYLHQQQLKAQANRR</sequence>
<dbReference type="InterPro" id="IPR008920">
    <property type="entry name" value="TF_FadR/GntR_C"/>
</dbReference>
<evidence type="ECO:0000256" key="1">
    <source>
        <dbReference type="ARBA" id="ARBA00023015"/>
    </source>
</evidence>
<dbReference type="AlphaFoldDB" id="A0A1T2KTM6"/>
<dbReference type="SMART" id="SM00345">
    <property type="entry name" value="HTH_GNTR"/>
    <property type="match status" value="1"/>
</dbReference>
<protein>
    <submittedName>
        <fullName evidence="5">GntR family transcriptional regulator</fullName>
    </submittedName>
</protein>
<dbReference type="PANTHER" id="PTHR43537:SF5">
    <property type="entry name" value="UXU OPERON TRANSCRIPTIONAL REGULATOR"/>
    <property type="match status" value="1"/>
</dbReference>
<dbReference type="Pfam" id="PF00392">
    <property type="entry name" value="GntR"/>
    <property type="match status" value="1"/>
</dbReference>
<evidence type="ECO:0000259" key="4">
    <source>
        <dbReference type="PROSITE" id="PS50949"/>
    </source>
</evidence>
<evidence type="ECO:0000256" key="2">
    <source>
        <dbReference type="ARBA" id="ARBA00023125"/>
    </source>
</evidence>